<dbReference type="InterPro" id="IPR051295">
    <property type="entry name" value="LGI_related"/>
</dbReference>
<keyword evidence="4" id="KW-0472">Membrane</keyword>
<sequence length="613" mass="67427">MVQRGTLIFLLLVYNRLIFVLKAAKCPENCHTKAANSCRCPDPNWKSSPCSLVGHGGPYNFPACLDAIPTDFSRGTVSVLIQHLSSPTLLEESFQNLPFLLHLSIRMSNVSTIQPGAFRGLRHLTHLYLVDNRVSGIEPDTFIGIGKLRVLLLEKNAISAISQHGFRGLAQLRVLRLSGNRLTSVPVTALLDLRASVYVDLQRNHIATIDRDVVRLKYIKGLNLKIRDNKLRCDKDLTWFICSLPDLPYISGAEFLKCASPPDLFGASLTTMEIELCKTKTDRPQQEIGSKPFSEHSTTTESRNVHSSPHIPTTHPYSDSIPTEEYTEILTVSEHTTQMDNVNDFGEDPVIKKDVNITLVMITALITAVVVPPLLVLTMTALLFILKLCRGTDLPHHDGSYEEATSSKTDNNIEPYAVSYADSAELKGHDRNSTTNRLPSPDDSHTIEPYQVTYDDQTGSQLQSNAADSVDDPAQEDNYEAQPYAVGYPEDSPQATRSRAEASLTPQENGTDGRATDFKRPVVQSLTNDESKDSEDEEEEGESDSTGDGKGPYGKDEGHQVPGGVGLQYQSGSQANKGGACSVYNPPDGRIQTSGHHQSVLYEDERVDTGLPH</sequence>
<dbReference type="RefSeq" id="XP_019641237.1">
    <property type="nucleotide sequence ID" value="XM_019785678.1"/>
</dbReference>
<keyword evidence="2" id="KW-0677">Repeat</keyword>
<reference evidence="7" key="1">
    <citation type="submission" date="2025-08" db="UniProtKB">
        <authorList>
            <consortium name="RefSeq"/>
        </authorList>
    </citation>
    <scope>IDENTIFICATION</scope>
    <source>
        <tissue evidence="7">Gonad</tissue>
    </source>
</reference>
<dbReference type="PROSITE" id="PS51450">
    <property type="entry name" value="LRR"/>
    <property type="match status" value="1"/>
</dbReference>
<dbReference type="InterPro" id="IPR001611">
    <property type="entry name" value="Leu-rich_rpt"/>
</dbReference>
<keyword evidence="4" id="KW-0812">Transmembrane</keyword>
<evidence type="ECO:0000256" key="3">
    <source>
        <dbReference type="SAM" id="MobiDB-lite"/>
    </source>
</evidence>
<dbReference type="SUPFAM" id="SSF52058">
    <property type="entry name" value="L domain-like"/>
    <property type="match status" value="1"/>
</dbReference>
<dbReference type="SMART" id="SM00369">
    <property type="entry name" value="LRR_TYP"/>
    <property type="match status" value="4"/>
</dbReference>
<dbReference type="GeneID" id="109482835"/>
<feature type="transmembrane region" description="Helical" evidence="4">
    <location>
        <begin position="359"/>
        <end position="386"/>
    </location>
</feature>
<dbReference type="PANTHER" id="PTHR24367">
    <property type="entry name" value="LEUCINE-RICH REPEAT-CONTAINING PROTEIN"/>
    <property type="match status" value="1"/>
</dbReference>
<dbReference type="PANTHER" id="PTHR24367:SF318">
    <property type="entry name" value="LEUCINE-RICH GLIOMA-INACTIVATED PROTEIN 1-LIKE"/>
    <property type="match status" value="1"/>
</dbReference>
<name>A0A6P5AD66_BRABE</name>
<evidence type="ECO:0000256" key="2">
    <source>
        <dbReference type="ARBA" id="ARBA00022737"/>
    </source>
</evidence>
<feature type="chain" id="PRO_5027894002" evidence="5">
    <location>
        <begin position="24"/>
        <end position="613"/>
    </location>
</feature>
<dbReference type="OrthoDB" id="676979at2759"/>
<keyword evidence="4" id="KW-1133">Transmembrane helix</keyword>
<dbReference type="Gene3D" id="3.80.10.10">
    <property type="entry name" value="Ribonuclease Inhibitor"/>
    <property type="match status" value="1"/>
</dbReference>
<dbReference type="AlphaFoldDB" id="A0A6P5AD66"/>
<dbReference type="InterPro" id="IPR003591">
    <property type="entry name" value="Leu-rich_rpt_typical-subtyp"/>
</dbReference>
<feature type="signal peptide" evidence="5">
    <location>
        <begin position="1"/>
        <end position="23"/>
    </location>
</feature>
<evidence type="ECO:0000256" key="5">
    <source>
        <dbReference type="SAM" id="SignalP"/>
    </source>
</evidence>
<feature type="compositionally biased region" description="Acidic residues" evidence="3">
    <location>
        <begin position="532"/>
        <end position="545"/>
    </location>
</feature>
<feature type="region of interest" description="Disordered" evidence="3">
    <location>
        <begin position="280"/>
        <end position="320"/>
    </location>
</feature>
<protein>
    <submittedName>
        <fullName evidence="7">Uncharacterized protein LOC109482835</fullName>
    </submittedName>
</protein>
<organism evidence="6 7">
    <name type="scientific">Branchiostoma belcheri</name>
    <name type="common">Amphioxus</name>
    <dbReference type="NCBI Taxonomy" id="7741"/>
    <lineage>
        <taxon>Eukaryota</taxon>
        <taxon>Metazoa</taxon>
        <taxon>Chordata</taxon>
        <taxon>Cephalochordata</taxon>
        <taxon>Leptocardii</taxon>
        <taxon>Amphioxiformes</taxon>
        <taxon>Branchiostomatidae</taxon>
        <taxon>Branchiostoma</taxon>
    </lineage>
</organism>
<dbReference type="InterPro" id="IPR032675">
    <property type="entry name" value="LRR_dom_sf"/>
</dbReference>
<keyword evidence="1" id="KW-0433">Leucine-rich repeat</keyword>
<evidence type="ECO:0000313" key="7">
    <source>
        <dbReference type="RefSeq" id="XP_019641237.1"/>
    </source>
</evidence>
<feature type="region of interest" description="Disordered" evidence="3">
    <location>
        <begin position="484"/>
        <end position="613"/>
    </location>
</feature>
<proteinExistence type="predicted"/>
<evidence type="ECO:0000313" key="6">
    <source>
        <dbReference type="Proteomes" id="UP000515135"/>
    </source>
</evidence>
<feature type="region of interest" description="Disordered" evidence="3">
    <location>
        <begin position="424"/>
        <end position="448"/>
    </location>
</feature>
<dbReference type="Proteomes" id="UP000515135">
    <property type="component" value="Unplaced"/>
</dbReference>
<feature type="compositionally biased region" description="Polar residues" evidence="3">
    <location>
        <begin position="295"/>
        <end position="320"/>
    </location>
</feature>
<dbReference type="KEGG" id="bbel:109482835"/>
<evidence type="ECO:0000256" key="1">
    <source>
        <dbReference type="ARBA" id="ARBA00022614"/>
    </source>
</evidence>
<accession>A0A6P5AD66</accession>
<gene>
    <name evidence="7" type="primary">LOC109482835</name>
</gene>
<keyword evidence="6" id="KW-1185">Reference proteome</keyword>
<keyword evidence="5" id="KW-0732">Signal</keyword>
<dbReference type="Pfam" id="PF13855">
    <property type="entry name" value="LRR_8"/>
    <property type="match status" value="1"/>
</dbReference>
<feature type="compositionally biased region" description="Basic and acidic residues" evidence="3">
    <location>
        <begin position="603"/>
        <end position="613"/>
    </location>
</feature>
<evidence type="ECO:0000256" key="4">
    <source>
        <dbReference type="SAM" id="Phobius"/>
    </source>
</evidence>